<accession>A0A316TN47</accession>
<keyword evidence="5" id="KW-0732">Signal</keyword>
<name>A0A316TN47_9BACT</name>
<evidence type="ECO:0000256" key="4">
    <source>
        <dbReference type="ARBA" id="ARBA00006929"/>
    </source>
</evidence>
<keyword evidence="9" id="KW-1133">Transmembrane helix</keyword>
<evidence type="ECO:0000256" key="6">
    <source>
        <dbReference type="ARBA" id="ARBA00023136"/>
    </source>
</evidence>
<evidence type="ECO:0000256" key="7">
    <source>
        <dbReference type="ARBA" id="ARBA00023143"/>
    </source>
</evidence>
<gene>
    <name evidence="10" type="ORF">DDZ15_15855</name>
</gene>
<dbReference type="PRINTS" id="PR01008">
    <property type="entry name" value="FLGLRINGFLGH"/>
</dbReference>
<protein>
    <recommendedName>
        <fullName evidence="12">Flagellar L-ring protein FlgH</fullName>
    </recommendedName>
</protein>
<evidence type="ECO:0000256" key="2">
    <source>
        <dbReference type="ARBA" id="ARBA00004117"/>
    </source>
</evidence>
<comment type="function">
    <text evidence="1">Assembles around the rod to form the L-ring and probably protects the motor/basal body from shearing forces during rotation.</text>
</comment>
<evidence type="ECO:0008006" key="12">
    <source>
        <dbReference type="Google" id="ProtNLM"/>
    </source>
</evidence>
<dbReference type="AlphaFoldDB" id="A0A316TN47"/>
<evidence type="ECO:0000313" key="11">
    <source>
        <dbReference type="Proteomes" id="UP000245533"/>
    </source>
</evidence>
<organism evidence="10 11">
    <name type="scientific">Rhodohalobacter mucosus</name>
    <dbReference type="NCBI Taxonomy" id="2079485"/>
    <lineage>
        <taxon>Bacteria</taxon>
        <taxon>Pseudomonadati</taxon>
        <taxon>Balneolota</taxon>
        <taxon>Balneolia</taxon>
        <taxon>Balneolales</taxon>
        <taxon>Balneolaceae</taxon>
        <taxon>Rhodohalobacter</taxon>
    </lineage>
</organism>
<dbReference type="GO" id="GO:0009279">
    <property type="term" value="C:cell outer membrane"/>
    <property type="evidence" value="ECO:0007669"/>
    <property type="project" value="UniProtKB-SubCell"/>
</dbReference>
<keyword evidence="9" id="KW-0812">Transmembrane</keyword>
<keyword evidence="7" id="KW-0975">Bacterial flagellum</keyword>
<evidence type="ECO:0000256" key="5">
    <source>
        <dbReference type="ARBA" id="ARBA00022729"/>
    </source>
</evidence>
<dbReference type="InterPro" id="IPR000527">
    <property type="entry name" value="Flag_Lring"/>
</dbReference>
<dbReference type="Pfam" id="PF02107">
    <property type="entry name" value="FlgH"/>
    <property type="match status" value="1"/>
</dbReference>
<evidence type="ECO:0000256" key="3">
    <source>
        <dbReference type="ARBA" id="ARBA00004442"/>
    </source>
</evidence>
<evidence type="ECO:0000256" key="1">
    <source>
        <dbReference type="ARBA" id="ARBA00002591"/>
    </source>
</evidence>
<evidence type="ECO:0000256" key="9">
    <source>
        <dbReference type="SAM" id="Phobius"/>
    </source>
</evidence>
<comment type="subcellular location">
    <subcellularLocation>
        <location evidence="2">Bacterial flagellum basal body</location>
    </subcellularLocation>
    <subcellularLocation>
        <location evidence="3">Cell outer membrane</location>
    </subcellularLocation>
</comment>
<keyword evidence="8" id="KW-0998">Cell outer membrane</keyword>
<proteinExistence type="inferred from homology"/>
<dbReference type="Proteomes" id="UP000245533">
    <property type="component" value="Unassembled WGS sequence"/>
</dbReference>
<reference evidence="10 11" key="1">
    <citation type="submission" date="2018-05" db="EMBL/GenBank/DDBJ databases">
        <title>Rhodohalobacter halophilus gen. nov., sp. nov., a moderately halophilic member of the family Balneolaceae.</title>
        <authorList>
            <person name="Liu Z.-W."/>
        </authorList>
    </citation>
    <scope>NUCLEOTIDE SEQUENCE [LARGE SCALE GENOMIC DNA]</scope>
    <source>
        <strain evidence="10 11">8A47</strain>
    </source>
</reference>
<keyword evidence="6 9" id="KW-0472">Membrane</keyword>
<evidence type="ECO:0000256" key="8">
    <source>
        <dbReference type="ARBA" id="ARBA00023237"/>
    </source>
</evidence>
<dbReference type="EMBL" id="QGGB01000011">
    <property type="protein sequence ID" value="PWN05198.1"/>
    <property type="molecule type" value="Genomic_DNA"/>
</dbReference>
<sequence length="208" mass="22690">METNPMNKLKSYLILLAVFLFTSAEAYSQKSLYSDVKAHRPGDVITVILSENINGSSASDLRSQSNTNGSTSSAVSGSMLPMDAVFGADATLNFNSDERGLSNQRQLLRGNLSVRIESLDENGNYLIAGTRRTEISGEIYSMSLEGFVRAEDINDANEVFSYRIANADITYENEGGIAKSFKKRGFTRRVIWGVVGLVTGAFTVLSMD</sequence>
<dbReference type="PANTHER" id="PTHR34933">
    <property type="entry name" value="FLAGELLAR L-RING PROTEIN"/>
    <property type="match status" value="1"/>
</dbReference>
<dbReference type="GO" id="GO:0009427">
    <property type="term" value="C:bacterial-type flagellum basal body, distal rod, L ring"/>
    <property type="evidence" value="ECO:0007669"/>
    <property type="project" value="InterPro"/>
</dbReference>
<dbReference type="GO" id="GO:0003774">
    <property type="term" value="F:cytoskeletal motor activity"/>
    <property type="evidence" value="ECO:0007669"/>
    <property type="project" value="InterPro"/>
</dbReference>
<keyword evidence="11" id="KW-1185">Reference proteome</keyword>
<comment type="similarity">
    <text evidence="4">Belongs to the FlgH family.</text>
</comment>
<feature type="transmembrane region" description="Helical" evidence="9">
    <location>
        <begin position="190"/>
        <end position="207"/>
    </location>
</feature>
<dbReference type="PANTHER" id="PTHR34933:SF1">
    <property type="entry name" value="FLAGELLAR L-RING PROTEIN"/>
    <property type="match status" value="1"/>
</dbReference>
<comment type="caution">
    <text evidence="10">The sequence shown here is derived from an EMBL/GenBank/DDBJ whole genome shotgun (WGS) entry which is preliminary data.</text>
</comment>
<evidence type="ECO:0000313" key="10">
    <source>
        <dbReference type="EMBL" id="PWN05198.1"/>
    </source>
</evidence>
<dbReference type="GO" id="GO:0071973">
    <property type="term" value="P:bacterial-type flagellum-dependent cell motility"/>
    <property type="evidence" value="ECO:0007669"/>
    <property type="project" value="InterPro"/>
</dbReference>